<organism evidence="2 3">
    <name type="scientific">Gottschalkia purinilytica</name>
    <name type="common">Clostridium purinilyticum</name>
    <dbReference type="NCBI Taxonomy" id="1503"/>
    <lineage>
        <taxon>Bacteria</taxon>
        <taxon>Bacillati</taxon>
        <taxon>Bacillota</taxon>
        <taxon>Tissierellia</taxon>
        <taxon>Tissierellales</taxon>
        <taxon>Gottschalkiaceae</taxon>
        <taxon>Gottschalkia</taxon>
    </lineage>
</organism>
<dbReference type="InterPro" id="IPR009711">
    <property type="entry name" value="UPF0473"/>
</dbReference>
<reference evidence="3" key="1">
    <citation type="submission" date="2015-07" db="EMBL/GenBank/DDBJ databases">
        <title>Draft genome sequence of the purine-degrading Gottschalkia purinilyticum DSM 1384 (formerly Clostridium purinilyticum).</title>
        <authorList>
            <person name="Poehlein A."/>
            <person name="Schiel-Bengelsdorf B."/>
            <person name="Bengelsdorf F.R."/>
            <person name="Daniel R."/>
            <person name="Duerre P."/>
        </authorList>
    </citation>
    <scope>NUCLEOTIDE SEQUENCE [LARGE SCALE GENOMIC DNA]</scope>
    <source>
        <strain evidence="3">DSM 1384</strain>
    </source>
</reference>
<gene>
    <name evidence="2" type="ORF">CLPU_1c00450</name>
</gene>
<dbReference type="HAMAP" id="MF_01448">
    <property type="entry name" value="UPF0473"/>
    <property type="match status" value="1"/>
</dbReference>
<dbReference type="Pfam" id="PF06949">
    <property type="entry name" value="DUF1292"/>
    <property type="match status" value="1"/>
</dbReference>
<protein>
    <recommendedName>
        <fullName evidence="1">UPF0473 protein CLPU_1c00450</fullName>
    </recommendedName>
</protein>
<dbReference type="AlphaFoldDB" id="A0A0L0WEN1"/>
<dbReference type="OrthoDB" id="9811971at2"/>
<accession>A0A0L0WEN1</accession>
<comment type="similarity">
    <text evidence="1">Belongs to the UPF0473 family.</text>
</comment>
<sequence>MDNENNIISLIDEEGVEQDFEVIATFDVEENEYAVLYPLSEEDEEAYILKVEYDENGELILTNIEDKDEFDDVVAAYEAIVDEII</sequence>
<evidence type="ECO:0000313" key="3">
    <source>
        <dbReference type="Proteomes" id="UP000037267"/>
    </source>
</evidence>
<evidence type="ECO:0000313" key="2">
    <source>
        <dbReference type="EMBL" id="KNF09880.1"/>
    </source>
</evidence>
<name>A0A0L0WEN1_GOTPU</name>
<comment type="caution">
    <text evidence="2">The sequence shown here is derived from an EMBL/GenBank/DDBJ whole genome shotgun (WGS) entry which is preliminary data.</text>
</comment>
<dbReference type="Proteomes" id="UP000037267">
    <property type="component" value="Unassembled WGS sequence"/>
</dbReference>
<keyword evidence="3" id="KW-1185">Reference proteome</keyword>
<dbReference type="EMBL" id="LGSS01000001">
    <property type="protein sequence ID" value="KNF09880.1"/>
    <property type="molecule type" value="Genomic_DNA"/>
</dbReference>
<evidence type="ECO:0000256" key="1">
    <source>
        <dbReference type="HAMAP-Rule" id="MF_01448"/>
    </source>
</evidence>
<dbReference type="RefSeq" id="WP_050353625.1">
    <property type="nucleotide sequence ID" value="NZ_LGSS01000001.1"/>
</dbReference>
<dbReference type="STRING" id="1503.CLPU_1c00450"/>
<proteinExistence type="inferred from homology"/>